<dbReference type="Ensembl" id="ENSCVAT00000029934.1">
    <property type="protein sequence ID" value="ENSCVAP00000011422.1"/>
    <property type="gene ID" value="ENSCVAG00000013705.1"/>
</dbReference>
<dbReference type="InterPro" id="IPR029341">
    <property type="entry name" value="FAM21/CAPZIP"/>
</dbReference>
<reference evidence="11" key="2">
    <citation type="submission" date="2025-09" db="UniProtKB">
        <authorList>
            <consortium name="Ensembl"/>
        </authorList>
    </citation>
    <scope>IDENTIFICATION</scope>
</reference>
<feature type="compositionally biased region" description="Acidic residues" evidence="9">
    <location>
        <begin position="661"/>
        <end position="671"/>
    </location>
</feature>
<dbReference type="AlphaFoldDB" id="A0A3Q2CZR2"/>
<protein>
    <recommendedName>
        <fullName evidence="10">FAM21/CAPZIP domain-containing protein</fullName>
    </recommendedName>
</protein>
<dbReference type="GO" id="GO:0042147">
    <property type="term" value="P:retrograde transport, endosome to Golgi"/>
    <property type="evidence" value="ECO:0007669"/>
    <property type="project" value="TreeGrafter"/>
</dbReference>
<keyword evidence="3" id="KW-0813">Transport</keyword>
<feature type="compositionally biased region" description="Basic and acidic residues" evidence="9">
    <location>
        <begin position="138"/>
        <end position="165"/>
    </location>
</feature>
<proteinExistence type="inferred from homology"/>
<keyword evidence="4" id="KW-1003">Cell membrane</keyword>
<comment type="similarity">
    <text evidence="8">Belongs to the FAM21 family.</text>
</comment>
<feature type="compositionally biased region" description="Low complexity" evidence="9">
    <location>
        <begin position="515"/>
        <end position="526"/>
    </location>
</feature>
<feature type="region of interest" description="Disordered" evidence="9">
    <location>
        <begin position="592"/>
        <end position="697"/>
    </location>
</feature>
<keyword evidence="7" id="KW-0472">Membrane</keyword>
<evidence type="ECO:0000256" key="6">
    <source>
        <dbReference type="ARBA" id="ARBA00022753"/>
    </source>
</evidence>
<dbReference type="OMA" id="PIGAHEE"/>
<feature type="compositionally biased region" description="Polar residues" evidence="9">
    <location>
        <begin position="226"/>
        <end position="246"/>
    </location>
</feature>
<dbReference type="GO" id="GO:0071203">
    <property type="term" value="C:WASH complex"/>
    <property type="evidence" value="ECO:0007669"/>
    <property type="project" value="TreeGrafter"/>
</dbReference>
<sequence>PEKQPDQTREQKEAELIPKMQEAISYGLKVLESAFEHLDIKAGNSESEDEEIPDKVESILEPKDLYADRPLPYLIGSRAFMEQDDVGLGDLSSDGETLSGAPSVLQCVQFGFKTIMSFFRNNTRSSSFAEELAARIKGEQVSRQDGDRASEDDSDDMFKPPKMDDHYDDEDDDEFSPFGGKSGLFSGGKGLFDDDDEKKYHFLFTDQWMNSNSSTSKADSKPGGIKTSTSAPSNLPSSKVSPNSSLFDDKDDDDLFAQTKTSSQKKSQRVSLLFEDEGDDDEGKDPLFGNKPANTGPPPKVSEQTFVTRECSETDPLTLLHLNCNIFSQPTEEQQQKTSTGVFQDEELLFSQTQQKDNDPDVDLFAVAAKTEVAHSLFSDDEEDDIFKSVKATPPPPVTICFYDLGFLQLLNFLGECQVYYLVKKKTHLINIVFFFKLQANLMINPAALLPGAVSSMSGTLSSSSGVSSSSLSPSPVSTPIGAHEESEGGVSFDTPVQVTTLQSAHKDRAKGSALRRPQSRAARQQAVKKSMGDKVQGKGDDFGPSPSTSSRPSELSLPVSANSGSKDFSKDSISTKKQLLLEDDDLFGSDSLFGPKAVLNNPPPKDTTKASDQKAASEAALKKEKDPSSLPSIFDDNTDDLFKKVKPQSVTKKVKTSPFMDDDDDDDDDIFGLNSSSTTTPKTNKKIKNGSSTSTPDIFQVDEATIVPKADKKLKEKSIDATLFDNTVDIFADLTDTFKPKQKSKLKGETKSIFDDDMDDIFTTSTAKPVPKAPDKSERTPPAKETSTASDASNIFDDPLNALGGN</sequence>
<feature type="compositionally biased region" description="Polar residues" evidence="9">
    <location>
        <begin position="495"/>
        <end position="504"/>
    </location>
</feature>
<organism evidence="11 12">
    <name type="scientific">Cyprinodon variegatus</name>
    <name type="common">Sheepshead minnow</name>
    <dbReference type="NCBI Taxonomy" id="28743"/>
    <lineage>
        <taxon>Eukaryota</taxon>
        <taxon>Metazoa</taxon>
        <taxon>Chordata</taxon>
        <taxon>Craniata</taxon>
        <taxon>Vertebrata</taxon>
        <taxon>Euteleostomi</taxon>
        <taxon>Actinopterygii</taxon>
        <taxon>Neopterygii</taxon>
        <taxon>Teleostei</taxon>
        <taxon>Neoteleostei</taxon>
        <taxon>Acanthomorphata</taxon>
        <taxon>Ovalentaria</taxon>
        <taxon>Atherinomorphae</taxon>
        <taxon>Cyprinodontiformes</taxon>
        <taxon>Cyprinodontidae</taxon>
        <taxon>Cyprinodon</taxon>
    </lineage>
</organism>
<dbReference type="Pfam" id="PF15255">
    <property type="entry name" value="CAP-ZIP_m"/>
    <property type="match status" value="1"/>
</dbReference>
<keyword evidence="5" id="KW-0597">Phosphoprotein</keyword>
<dbReference type="GO" id="GO:1905394">
    <property type="term" value="F:retromer complex binding"/>
    <property type="evidence" value="ECO:0007669"/>
    <property type="project" value="TreeGrafter"/>
</dbReference>
<reference evidence="11" key="1">
    <citation type="submission" date="2025-08" db="UniProtKB">
        <authorList>
            <consortium name="Ensembl"/>
        </authorList>
    </citation>
    <scope>IDENTIFICATION</scope>
</reference>
<comment type="subcellular location">
    <subcellularLocation>
        <location evidence="2">Cell membrane</location>
    </subcellularLocation>
    <subcellularLocation>
        <location evidence="1">Early endosome membrane</location>
    </subcellularLocation>
</comment>
<feature type="domain" description="FAM21/CAPZIP" evidence="10">
    <location>
        <begin position="436"/>
        <end position="546"/>
    </location>
</feature>
<dbReference type="Proteomes" id="UP000265020">
    <property type="component" value="Unassembled WGS sequence"/>
</dbReference>
<evidence type="ECO:0000256" key="7">
    <source>
        <dbReference type="ARBA" id="ARBA00023136"/>
    </source>
</evidence>
<evidence type="ECO:0000256" key="5">
    <source>
        <dbReference type="ARBA" id="ARBA00022553"/>
    </source>
</evidence>
<feature type="compositionally biased region" description="Acidic residues" evidence="9">
    <location>
        <begin position="274"/>
        <end position="283"/>
    </location>
</feature>
<feature type="region of interest" description="Disordered" evidence="9">
    <location>
        <begin position="764"/>
        <end position="807"/>
    </location>
</feature>
<keyword evidence="12" id="KW-1185">Reference proteome</keyword>
<dbReference type="GO" id="GO:0005886">
    <property type="term" value="C:plasma membrane"/>
    <property type="evidence" value="ECO:0007669"/>
    <property type="project" value="UniProtKB-SubCell"/>
</dbReference>
<dbReference type="PANTHER" id="PTHR21669:SF38">
    <property type="entry name" value="WASH COMPLEX SUBUNIT 2A-RELATED"/>
    <property type="match status" value="1"/>
</dbReference>
<dbReference type="GeneTree" id="ENSGT00940000153997"/>
<feature type="compositionally biased region" description="Acidic residues" evidence="9">
    <location>
        <begin position="166"/>
        <end position="175"/>
    </location>
</feature>
<dbReference type="GO" id="GO:0005829">
    <property type="term" value="C:cytosol"/>
    <property type="evidence" value="ECO:0007669"/>
    <property type="project" value="GOC"/>
</dbReference>
<evidence type="ECO:0000256" key="1">
    <source>
        <dbReference type="ARBA" id="ARBA00004146"/>
    </source>
</evidence>
<dbReference type="GO" id="GO:0031901">
    <property type="term" value="C:early endosome membrane"/>
    <property type="evidence" value="ECO:0007669"/>
    <property type="project" value="UniProtKB-SubCell"/>
</dbReference>
<keyword evidence="6" id="KW-0967">Endosome</keyword>
<evidence type="ECO:0000256" key="4">
    <source>
        <dbReference type="ARBA" id="ARBA00022475"/>
    </source>
</evidence>
<evidence type="ECO:0000259" key="10">
    <source>
        <dbReference type="Pfam" id="PF15255"/>
    </source>
</evidence>
<evidence type="ECO:0000313" key="12">
    <source>
        <dbReference type="Proteomes" id="UP000265020"/>
    </source>
</evidence>
<dbReference type="GO" id="GO:0036010">
    <property type="term" value="P:protein localization to endosome"/>
    <property type="evidence" value="ECO:0007669"/>
    <property type="project" value="TreeGrafter"/>
</dbReference>
<feature type="region of interest" description="Disordered" evidence="9">
    <location>
        <begin position="138"/>
        <end position="182"/>
    </location>
</feature>
<feature type="region of interest" description="Disordered" evidence="9">
    <location>
        <begin position="210"/>
        <end position="303"/>
    </location>
</feature>
<feature type="compositionally biased region" description="Basic and acidic residues" evidence="9">
    <location>
        <begin position="531"/>
        <end position="542"/>
    </location>
</feature>
<name>A0A3Q2CZR2_CYPVA</name>
<dbReference type="STRING" id="28743.ENSCVAP00000011422"/>
<dbReference type="GO" id="GO:1901981">
    <property type="term" value="F:phosphatidylinositol phosphate binding"/>
    <property type="evidence" value="ECO:0007669"/>
    <property type="project" value="TreeGrafter"/>
</dbReference>
<feature type="region of interest" description="Disordered" evidence="9">
    <location>
        <begin position="465"/>
        <end position="574"/>
    </location>
</feature>
<feature type="compositionally biased region" description="Basic and acidic residues" evidence="9">
    <location>
        <begin position="774"/>
        <end position="783"/>
    </location>
</feature>
<feature type="compositionally biased region" description="Low complexity" evidence="9">
    <location>
        <begin position="465"/>
        <end position="479"/>
    </location>
</feature>
<evidence type="ECO:0000256" key="2">
    <source>
        <dbReference type="ARBA" id="ARBA00004236"/>
    </source>
</evidence>
<evidence type="ECO:0000256" key="9">
    <source>
        <dbReference type="SAM" id="MobiDB-lite"/>
    </source>
</evidence>
<evidence type="ECO:0000256" key="8">
    <source>
        <dbReference type="ARBA" id="ARBA00038327"/>
    </source>
</evidence>
<evidence type="ECO:0000256" key="3">
    <source>
        <dbReference type="ARBA" id="ARBA00022448"/>
    </source>
</evidence>
<evidence type="ECO:0000313" key="11">
    <source>
        <dbReference type="Ensembl" id="ENSCVAP00000011422.1"/>
    </source>
</evidence>
<dbReference type="PANTHER" id="PTHR21669">
    <property type="entry name" value="CAPZ-INTERACTING PROTEIN AND RELATED PROTEINS"/>
    <property type="match status" value="1"/>
</dbReference>
<feature type="compositionally biased region" description="Low complexity" evidence="9">
    <location>
        <begin position="545"/>
        <end position="559"/>
    </location>
</feature>
<accession>A0A3Q2CZR2</accession>